<proteinExistence type="predicted"/>
<name>M7Y612_TRIUA</name>
<sequence length="292" mass="31606">MAREEREAEAVNEAYMKELRRQPPELVEAEQMIFADVGGEVNVISSSDEVKGDEDIRNPFSLFLFNMVADALASILDKAKARGHIRGLVPHLVGGNGVSLLRSSPSANANPSNDPDHRSPITTTVITVFRIRRFGPHFLRTQGHAHPHLNQHHHHHHLHSIPANIQIRRPELPEPPHSAAGVAASIQERVKDILVVLVGILFGLGCGALTAASMYLVWSVIAGPGASSHYDELYGDEASDSESPKKVGYVIIPGVEAYDGGHSVRCVAVFVPRGVLFDQPRKQGGGSFALAS</sequence>
<protein>
    <submittedName>
        <fullName evidence="1">Uncharacterized protein</fullName>
    </submittedName>
</protein>
<dbReference type="STRING" id="4572.M7Y612"/>
<reference evidence="1" key="1">
    <citation type="journal article" date="2013" name="Nature">
        <title>Draft genome of the wheat A-genome progenitor Triticum urartu.</title>
        <authorList>
            <person name="Ling H.Q."/>
            <person name="Zhao S."/>
            <person name="Liu D."/>
            <person name="Wang J."/>
            <person name="Sun H."/>
            <person name="Zhang C."/>
            <person name="Fan H."/>
            <person name="Li D."/>
            <person name="Dong L."/>
            <person name="Tao Y."/>
            <person name="Gao C."/>
            <person name="Wu H."/>
            <person name="Li Y."/>
            <person name="Cui Y."/>
            <person name="Guo X."/>
            <person name="Zheng S."/>
            <person name="Wang B."/>
            <person name="Yu K."/>
            <person name="Liang Q."/>
            <person name="Yang W."/>
            <person name="Lou X."/>
            <person name="Chen J."/>
            <person name="Feng M."/>
            <person name="Jian J."/>
            <person name="Zhang X."/>
            <person name="Luo G."/>
            <person name="Jiang Y."/>
            <person name="Liu J."/>
            <person name="Wang Z."/>
            <person name="Sha Y."/>
            <person name="Zhang B."/>
            <person name="Wu H."/>
            <person name="Tang D."/>
            <person name="Shen Q."/>
            <person name="Xue P."/>
            <person name="Zou S."/>
            <person name="Wang X."/>
            <person name="Liu X."/>
            <person name="Wang F."/>
            <person name="Yang Y."/>
            <person name="An X."/>
            <person name="Dong Z."/>
            <person name="Zhang K."/>
            <person name="Zhang X."/>
            <person name="Luo M.C."/>
            <person name="Dvorak J."/>
            <person name="Tong Y."/>
            <person name="Wang J."/>
            <person name="Yang H."/>
            <person name="Li Z."/>
            <person name="Wang D."/>
            <person name="Zhang A."/>
            <person name="Wang J."/>
        </authorList>
    </citation>
    <scope>NUCLEOTIDE SEQUENCE</scope>
</reference>
<dbReference type="PANTHER" id="PTHR35107:SF4">
    <property type="entry name" value="EXPRESSED PROTEIN"/>
    <property type="match status" value="1"/>
</dbReference>
<organism evidence="1">
    <name type="scientific">Triticum urartu</name>
    <name type="common">Red wild einkorn</name>
    <name type="synonym">Crithodium urartu</name>
    <dbReference type="NCBI Taxonomy" id="4572"/>
    <lineage>
        <taxon>Eukaryota</taxon>
        <taxon>Viridiplantae</taxon>
        <taxon>Streptophyta</taxon>
        <taxon>Embryophyta</taxon>
        <taxon>Tracheophyta</taxon>
        <taxon>Spermatophyta</taxon>
        <taxon>Magnoliopsida</taxon>
        <taxon>Liliopsida</taxon>
        <taxon>Poales</taxon>
        <taxon>Poaceae</taxon>
        <taxon>BOP clade</taxon>
        <taxon>Pooideae</taxon>
        <taxon>Triticodae</taxon>
        <taxon>Triticeae</taxon>
        <taxon>Triticinae</taxon>
        <taxon>Triticum</taxon>
    </lineage>
</organism>
<gene>
    <name evidence="1" type="ORF">TRIUR3_23104</name>
</gene>
<dbReference type="eggNOG" id="ENOG502S4UK">
    <property type="taxonomic scope" value="Eukaryota"/>
</dbReference>
<accession>M7Y612</accession>
<dbReference type="PANTHER" id="PTHR35107">
    <property type="entry name" value="EXPRESSED PROTEIN"/>
    <property type="match status" value="1"/>
</dbReference>
<evidence type="ECO:0000313" key="1">
    <source>
        <dbReference type="EMBL" id="EMS45303.1"/>
    </source>
</evidence>
<dbReference type="EMBL" id="KD288545">
    <property type="protein sequence ID" value="EMS45303.1"/>
    <property type="molecule type" value="Genomic_DNA"/>
</dbReference>
<dbReference type="AlphaFoldDB" id="M7Y612"/>